<dbReference type="RefSeq" id="WP_108108730.1">
    <property type="nucleotide sequence ID" value="NZ_QASN01000021.1"/>
</dbReference>
<dbReference type="AlphaFoldDB" id="A0A2T5P5F7"/>
<keyword evidence="1" id="KW-0472">Membrane</keyword>
<feature type="transmembrane region" description="Helical" evidence="1">
    <location>
        <begin position="47"/>
        <end position="67"/>
    </location>
</feature>
<feature type="transmembrane region" description="Helical" evidence="1">
    <location>
        <begin position="79"/>
        <end position="104"/>
    </location>
</feature>
<keyword evidence="1" id="KW-1133">Transmembrane helix</keyword>
<feature type="transmembrane region" description="Helical" evidence="1">
    <location>
        <begin position="21"/>
        <end position="41"/>
    </location>
</feature>
<feature type="transmembrane region" description="Helical" evidence="1">
    <location>
        <begin position="110"/>
        <end position="132"/>
    </location>
</feature>
<dbReference type="Proteomes" id="UP000244064">
    <property type="component" value="Unassembled WGS sequence"/>
</dbReference>
<accession>A0A2T5P5F7</accession>
<protein>
    <submittedName>
        <fullName evidence="2">Uncharacterized protein</fullName>
    </submittedName>
</protein>
<reference evidence="2 3" key="1">
    <citation type="submission" date="2018-04" db="EMBL/GenBank/DDBJ databases">
        <title>Pseudomonas sp. nov., isolated from mangrove soil.</title>
        <authorList>
            <person name="Chen C."/>
        </authorList>
    </citation>
    <scope>NUCLEOTIDE SEQUENCE [LARGE SCALE GENOMIC DNA]</scope>
    <source>
        <strain evidence="2 3">TC-11</strain>
    </source>
</reference>
<name>A0A2T5P5F7_9PSED</name>
<gene>
    <name evidence="2" type="ORF">DBO85_17235</name>
</gene>
<comment type="caution">
    <text evidence="2">The sequence shown here is derived from an EMBL/GenBank/DDBJ whole genome shotgun (WGS) entry which is preliminary data.</text>
</comment>
<sequence>MTAPCLTQRSAGRRLLRPAAYLLLGAAPALPVTLLGSLFFLSGDIRAWLLLAGAWLGSLGLALAVFYPPHTEHPRRSTCIFVLLLCGELAMAPLSGSVLAAGLIGVNPVLLLLILGPALVGLHYLGLCLLRFSRAGADLWLGLQAGALLLAAAFGTFWFLG</sequence>
<dbReference type="EMBL" id="QASN01000021">
    <property type="protein sequence ID" value="PTU72993.1"/>
    <property type="molecule type" value="Genomic_DNA"/>
</dbReference>
<feature type="transmembrane region" description="Helical" evidence="1">
    <location>
        <begin position="139"/>
        <end position="160"/>
    </location>
</feature>
<evidence type="ECO:0000256" key="1">
    <source>
        <dbReference type="SAM" id="Phobius"/>
    </source>
</evidence>
<evidence type="ECO:0000313" key="2">
    <source>
        <dbReference type="EMBL" id="PTU72993.1"/>
    </source>
</evidence>
<keyword evidence="1" id="KW-0812">Transmembrane</keyword>
<keyword evidence="3" id="KW-1185">Reference proteome</keyword>
<organism evidence="2 3">
    <name type="scientific">Pseudomonas mangrovi</name>
    <dbReference type="NCBI Taxonomy" id="2161748"/>
    <lineage>
        <taxon>Bacteria</taxon>
        <taxon>Pseudomonadati</taxon>
        <taxon>Pseudomonadota</taxon>
        <taxon>Gammaproteobacteria</taxon>
        <taxon>Pseudomonadales</taxon>
        <taxon>Pseudomonadaceae</taxon>
        <taxon>Pseudomonas</taxon>
    </lineage>
</organism>
<evidence type="ECO:0000313" key="3">
    <source>
        <dbReference type="Proteomes" id="UP000244064"/>
    </source>
</evidence>
<proteinExistence type="predicted"/>